<evidence type="ECO:0000256" key="2">
    <source>
        <dbReference type="ARBA" id="ARBA00022801"/>
    </source>
</evidence>
<accession>X0XGS2</accession>
<organism evidence="4">
    <name type="scientific">marine sediment metagenome</name>
    <dbReference type="NCBI Taxonomy" id="412755"/>
    <lineage>
        <taxon>unclassified sequences</taxon>
        <taxon>metagenomes</taxon>
        <taxon>ecological metagenomes</taxon>
    </lineage>
</organism>
<dbReference type="AlphaFoldDB" id="X0XGS2"/>
<evidence type="ECO:0000259" key="3">
    <source>
        <dbReference type="Pfam" id="PF00557"/>
    </source>
</evidence>
<dbReference type="PROSITE" id="PS00491">
    <property type="entry name" value="PROLINE_PEPTIDASE"/>
    <property type="match status" value="1"/>
</dbReference>
<evidence type="ECO:0000313" key="4">
    <source>
        <dbReference type="EMBL" id="GAG24136.1"/>
    </source>
</evidence>
<sequence>LHTGMTEKELAAILASEIQGLGGGVGFGLILFGERAALPHGRPSDRKLEPGDAVLVDTGAIIHGYYSDLTRTVFYGEPTHRQKEIYDVVYEANRVAVEAVRPGVECGSLDQTARRVIGDAGYGEHFIHRLGHGIGLQVHERPYIVRDNRLELESGMTFTIEPGIYVVGEIGVRVEDTVVCTTAGCESLTRLSRELKSYPVRD</sequence>
<keyword evidence="1" id="KW-0479">Metal-binding</keyword>
<proteinExistence type="predicted"/>
<protein>
    <recommendedName>
        <fullName evidence="3">Peptidase M24 domain-containing protein</fullName>
    </recommendedName>
</protein>
<dbReference type="Gene3D" id="3.90.230.10">
    <property type="entry name" value="Creatinase/methionine aminopeptidase superfamily"/>
    <property type="match status" value="1"/>
</dbReference>
<keyword evidence="2" id="KW-0378">Hydrolase</keyword>
<gene>
    <name evidence="4" type="ORF">S01H1_59010</name>
</gene>
<dbReference type="InterPro" id="IPR001131">
    <property type="entry name" value="Peptidase_M24B_aminopep-P_CS"/>
</dbReference>
<dbReference type="GO" id="GO:0046872">
    <property type="term" value="F:metal ion binding"/>
    <property type="evidence" value="ECO:0007669"/>
    <property type="project" value="UniProtKB-KW"/>
</dbReference>
<dbReference type="PANTHER" id="PTHR46112:SF2">
    <property type="entry name" value="XAA-PRO AMINOPEPTIDASE P-RELATED"/>
    <property type="match status" value="1"/>
</dbReference>
<reference evidence="4" key="1">
    <citation type="journal article" date="2014" name="Front. Microbiol.">
        <title>High frequency of phylogenetically diverse reductive dehalogenase-homologous genes in deep subseafloor sedimentary metagenomes.</title>
        <authorList>
            <person name="Kawai M."/>
            <person name="Futagami T."/>
            <person name="Toyoda A."/>
            <person name="Takaki Y."/>
            <person name="Nishi S."/>
            <person name="Hori S."/>
            <person name="Arai W."/>
            <person name="Tsubouchi T."/>
            <person name="Morono Y."/>
            <person name="Uchiyama I."/>
            <person name="Ito T."/>
            <person name="Fujiyama A."/>
            <person name="Inagaki F."/>
            <person name="Takami H."/>
        </authorList>
    </citation>
    <scope>NUCLEOTIDE SEQUENCE</scope>
    <source>
        <strain evidence="4">Expedition CK06-06</strain>
    </source>
</reference>
<dbReference type="PRINTS" id="PR00599">
    <property type="entry name" value="MAPEPTIDASE"/>
</dbReference>
<dbReference type="GO" id="GO:0016787">
    <property type="term" value="F:hydrolase activity"/>
    <property type="evidence" value="ECO:0007669"/>
    <property type="project" value="UniProtKB-KW"/>
</dbReference>
<feature type="non-terminal residue" evidence="4">
    <location>
        <position position="1"/>
    </location>
</feature>
<dbReference type="PANTHER" id="PTHR46112">
    <property type="entry name" value="AMINOPEPTIDASE"/>
    <property type="match status" value="1"/>
</dbReference>
<dbReference type="SUPFAM" id="SSF55920">
    <property type="entry name" value="Creatinase/aminopeptidase"/>
    <property type="match status" value="1"/>
</dbReference>
<dbReference type="InterPro" id="IPR000994">
    <property type="entry name" value="Pept_M24"/>
</dbReference>
<dbReference type="EMBL" id="BARS01038571">
    <property type="protein sequence ID" value="GAG24136.1"/>
    <property type="molecule type" value="Genomic_DNA"/>
</dbReference>
<dbReference type="InterPro" id="IPR001714">
    <property type="entry name" value="Pept_M24_MAP"/>
</dbReference>
<evidence type="ECO:0000256" key="1">
    <source>
        <dbReference type="ARBA" id="ARBA00022723"/>
    </source>
</evidence>
<dbReference type="Pfam" id="PF00557">
    <property type="entry name" value="Peptidase_M24"/>
    <property type="match status" value="1"/>
</dbReference>
<dbReference type="InterPro" id="IPR036005">
    <property type="entry name" value="Creatinase/aminopeptidase-like"/>
</dbReference>
<comment type="caution">
    <text evidence="4">The sequence shown here is derived from an EMBL/GenBank/DDBJ whole genome shotgun (WGS) entry which is preliminary data.</text>
</comment>
<feature type="domain" description="Peptidase M24" evidence="3">
    <location>
        <begin position="2"/>
        <end position="181"/>
    </location>
</feature>
<dbReference type="InterPro" id="IPR050659">
    <property type="entry name" value="Peptidase_M24B"/>
</dbReference>
<name>X0XGS2_9ZZZZ</name>